<evidence type="ECO:0000313" key="12">
    <source>
        <dbReference type="EMBL" id="CEP25135.1"/>
    </source>
</evidence>
<dbReference type="PANTHER" id="PTHR12966:SF0">
    <property type="entry name" value="NADH DEHYDROGENASE [UBIQUINONE] 1 ALPHA SUBCOMPLEX SUBUNIT 13"/>
    <property type="match status" value="1"/>
</dbReference>
<dbReference type="Pfam" id="PF06212">
    <property type="entry name" value="GRIM-19"/>
    <property type="match status" value="1"/>
</dbReference>
<keyword evidence="10 11" id="KW-0472">Membrane</keyword>
<keyword evidence="3 11" id="KW-0813">Transport</keyword>
<dbReference type="GeneID" id="30988053"/>
<reference evidence="13 15" key="3">
    <citation type="journal article" date="2016" name="Proc. Natl. Acad. Sci. U.S.A.">
        <title>Comparative genomics of biotechnologically important yeasts.</title>
        <authorList>
            <person name="Riley R."/>
            <person name="Haridas S."/>
            <person name="Wolfe K.H."/>
            <person name="Lopes M.R."/>
            <person name="Hittinger C.T."/>
            <person name="Goeker M."/>
            <person name="Salamov A.A."/>
            <person name="Wisecaver J.H."/>
            <person name="Long T.M."/>
            <person name="Calvey C.H."/>
            <person name="Aerts A.L."/>
            <person name="Barry K.W."/>
            <person name="Choi C."/>
            <person name="Clum A."/>
            <person name="Coughlan A.Y."/>
            <person name="Deshpande S."/>
            <person name="Douglass A.P."/>
            <person name="Hanson S.J."/>
            <person name="Klenk H.-P."/>
            <person name="LaButti K.M."/>
            <person name="Lapidus A."/>
            <person name="Lindquist E.A."/>
            <person name="Lipzen A.M."/>
            <person name="Meier-Kolthoff J.P."/>
            <person name="Ohm R.A."/>
            <person name="Otillar R.P."/>
            <person name="Pangilinan J.L."/>
            <person name="Peng Y."/>
            <person name="Rokas A."/>
            <person name="Rosa C.A."/>
            <person name="Scheuner C."/>
            <person name="Sibirny A.A."/>
            <person name="Slot J.C."/>
            <person name="Stielow J.B."/>
            <person name="Sun H."/>
            <person name="Kurtzman C.P."/>
            <person name="Blackwell M."/>
            <person name="Grigoriev I.V."/>
            <person name="Jeffries T.W."/>
        </authorList>
    </citation>
    <scope>NUCLEOTIDE SEQUENCE [LARGE SCALE GENOMIC DNA]</scope>
    <source>
        <strain evidence="15">ATCC 18201 / CBS 1600 / BCRC 20928 / JCM 3617 / NBRC 0987 / NRRL Y-1542</strain>
        <strain evidence="13">NRRL Y-1542</strain>
    </source>
</reference>
<protein>
    <recommendedName>
        <fullName evidence="11">NADH dehydrogenase [ubiquinone] 1 alpha subcomplex subunit 13</fullName>
    </recommendedName>
</protein>
<dbReference type="PANTHER" id="PTHR12966">
    <property type="entry name" value="NADH DEHYDROGENASE UBIQUINONE 1 ALPHA SUBCOMPLEX SUBUNIT 13"/>
    <property type="match status" value="1"/>
</dbReference>
<evidence type="ECO:0000256" key="4">
    <source>
        <dbReference type="ARBA" id="ARBA00022660"/>
    </source>
</evidence>
<feature type="transmembrane region" description="Helical" evidence="11">
    <location>
        <begin position="29"/>
        <end position="47"/>
    </location>
</feature>
<reference evidence="12" key="1">
    <citation type="submission" date="2014-12" db="EMBL/GenBank/DDBJ databases">
        <authorList>
            <person name="Jaenicke S."/>
        </authorList>
    </citation>
    <scope>NUCLEOTIDE SEQUENCE [LARGE SCALE GENOMIC DNA]</scope>
    <source>
        <strain evidence="12">CBS1600</strain>
    </source>
</reference>
<keyword evidence="7 11" id="KW-0249">Electron transport</keyword>
<comment type="function">
    <text evidence="11">Complex I functions in the transfer of electrons from NADH to the respiratory chain. Accessory subunit of the mitochondrial membrane respiratory chain NADH dehydrogenase (Complex I), that is believed not to be involved in catalysis.</text>
</comment>
<dbReference type="AlphaFoldDB" id="A0A0H5C9P4"/>
<organism evidence="12 14">
    <name type="scientific">Cyberlindnera jadinii (strain ATCC 18201 / CBS 1600 / BCRC 20928 / JCM 3617 / NBRC 0987 / NRRL Y-1542)</name>
    <name type="common">Torula yeast</name>
    <name type="synonym">Candida utilis</name>
    <dbReference type="NCBI Taxonomy" id="983966"/>
    <lineage>
        <taxon>Eukaryota</taxon>
        <taxon>Fungi</taxon>
        <taxon>Dikarya</taxon>
        <taxon>Ascomycota</taxon>
        <taxon>Saccharomycotina</taxon>
        <taxon>Saccharomycetes</taxon>
        <taxon>Phaffomycetales</taxon>
        <taxon>Phaffomycetaceae</taxon>
        <taxon>Cyberlindnera</taxon>
    </lineage>
</organism>
<evidence type="ECO:0000256" key="6">
    <source>
        <dbReference type="ARBA" id="ARBA00022792"/>
    </source>
</evidence>
<keyword evidence="8 11" id="KW-1133">Transmembrane helix</keyword>
<accession>A0A0H5C9P4</accession>
<evidence type="ECO:0000256" key="11">
    <source>
        <dbReference type="RuleBase" id="RU368034"/>
    </source>
</evidence>
<proteinExistence type="inferred from homology"/>
<keyword evidence="15" id="KW-1185">Reference proteome</keyword>
<reference evidence="14" key="2">
    <citation type="journal article" date="2015" name="J. Biotechnol.">
        <title>The structure of the Cyberlindnera jadinii genome and its relation to Candida utilis analyzed by the occurrence of single nucleotide polymorphisms.</title>
        <authorList>
            <person name="Rupp O."/>
            <person name="Brinkrolf K."/>
            <person name="Buerth C."/>
            <person name="Kunigo M."/>
            <person name="Schneider J."/>
            <person name="Jaenicke S."/>
            <person name="Goesmann A."/>
            <person name="Puehler A."/>
            <person name="Jaeger K.-E."/>
            <person name="Ernst J.F."/>
        </authorList>
    </citation>
    <scope>NUCLEOTIDE SEQUENCE [LARGE SCALE GENOMIC DNA]</scope>
    <source>
        <strain evidence="14">ATCC 18201 / CBS 1600 / BCRC 20928 / JCM 3617 / NBRC 0987 / NRRL Y-1542</strain>
    </source>
</reference>
<dbReference type="Proteomes" id="UP000038830">
    <property type="component" value="Unassembled WGS sequence"/>
</dbReference>
<dbReference type="STRING" id="983966.A0A0H5C9P4"/>
<name>A0A0H5C9P4_CYBJN</name>
<dbReference type="Proteomes" id="UP000094389">
    <property type="component" value="Unassembled WGS sequence"/>
</dbReference>
<evidence type="ECO:0000256" key="2">
    <source>
        <dbReference type="ARBA" id="ARBA00007312"/>
    </source>
</evidence>
<evidence type="ECO:0000256" key="8">
    <source>
        <dbReference type="ARBA" id="ARBA00022989"/>
    </source>
</evidence>
<evidence type="ECO:0000256" key="5">
    <source>
        <dbReference type="ARBA" id="ARBA00022692"/>
    </source>
</evidence>
<dbReference type="OrthoDB" id="3308at2759"/>
<comment type="subcellular location">
    <subcellularLocation>
        <location evidence="1 11">Mitochondrion inner membrane</location>
        <topology evidence="1 11">Single-pass membrane protein</topology>
        <orientation evidence="1 11">Matrix side</orientation>
    </subcellularLocation>
</comment>
<sequence>MPQDLPPAAGYSPVQWKRNLPSRGFRPKVFLLIIGSIVGWGWYRAIAGIQERRELTREKMWTRIHLMPLLIAEQDRDNVRRVYADKQRVKDIVGEDEASVYNDDKFRTPGFHWAGK</sequence>
<evidence type="ECO:0000256" key="3">
    <source>
        <dbReference type="ARBA" id="ARBA00022448"/>
    </source>
</evidence>
<evidence type="ECO:0000313" key="14">
    <source>
        <dbReference type="Proteomes" id="UP000038830"/>
    </source>
</evidence>
<dbReference type="InterPro" id="IPR009346">
    <property type="entry name" value="GRIM-19"/>
</dbReference>
<dbReference type="GO" id="GO:0005743">
    <property type="term" value="C:mitochondrial inner membrane"/>
    <property type="evidence" value="ECO:0007669"/>
    <property type="project" value="UniProtKB-SubCell"/>
</dbReference>
<evidence type="ECO:0000256" key="7">
    <source>
        <dbReference type="ARBA" id="ARBA00022982"/>
    </source>
</evidence>
<evidence type="ECO:0000256" key="1">
    <source>
        <dbReference type="ARBA" id="ARBA00004298"/>
    </source>
</evidence>
<dbReference type="EMBL" id="CDQK01000007">
    <property type="protein sequence ID" value="CEP25135.1"/>
    <property type="molecule type" value="Genomic_DNA"/>
</dbReference>
<keyword evidence="4 11" id="KW-0679">Respiratory chain</keyword>
<dbReference type="OMA" id="YGIREQH"/>
<evidence type="ECO:0000256" key="9">
    <source>
        <dbReference type="ARBA" id="ARBA00023128"/>
    </source>
</evidence>
<comment type="similarity">
    <text evidence="2 11">Belongs to the complex I NDUFA13 subunit family.</text>
</comment>
<keyword evidence="6 11" id="KW-0999">Mitochondrion inner membrane</keyword>
<evidence type="ECO:0000313" key="13">
    <source>
        <dbReference type="EMBL" id="ODV73824.1"/>
    </source>
</evidence>
<evidence type="ECO:0000313" key="15">
    <source>
        <dbReference type="Proteomes" id="UP000094389"/>
    </source>
</evidence>
<dbReference type="GO" id="GO:0045271">
    <property type="term" value="C:respiratory chain complex I"/>
    <property type="evidence" value="ECO:0007669"/>
    <property type="project" value="UniProtKB-UniRule"/>
</dbReference>
<keyword evidence="5 11" id="KW-0812">Transmembrane</keyword>
<gene>
    <name evidence="12" type="ORF">BN1211_6135</name>
    <name evidence="13" type="ORF">CYBJADRAFT_162024</name>
</gene>
<accession>A0A1E4S2R4</accession>
<dbReference type="EMBL" id="KV453929">
    <property type="protein sequence ID" value="ODV73824.1"/>
    <property type="molecule type" value="Genomic_DNA"/>
</dbReference>
<dbReference type="RefSeq" id="XP_020070863.1">
    <property type="nucleotide sequence ID" value="XM_020213657.1"/>
</dbReference>
<keyword evidence="9 11" id="KW-0496">Mitochondrion</keyword>
<evidence type="ECO:0000256" key="10">
    <source>
        <dbReference type="ARBA" id="ARBA00023136"/>
    </source>
</evidence>